<comment type="caution">
    <text evidence="3">The sequence shown here is derived from an EMBL/GenBank/DDBJ whole genome shotgun (WGS) entry which is preliminary data.</text>
</comment>
<dbReference type="Pfam" id="PF01535">
    <property type="entry name" value="PPR"/>
    <property type="match status" value="1"/>
</dbReference>
<dbReference type="Proteomes" id="UP000265566">
    <property type="component" value="Chromosome 3"/>
</dbReference>
<sequence>MPERKTITSNSMIVVLFGRKGCVVKAQRLFDRIEGNYMVSWSAMISCYKQNGMCEEAFFYYFFANMNANGIMVDEMVVVSVISACTSLSIVMMGRLVHGLTDSWNSRLCSPSECIDAFVLKLQGDIGCS</sequence>
<dbReference type="AlphaFoldDB" id="A0A396IUB2"/>
<keyword evidence="1" id="KW-0677">Repeat</keyword>
<dbReference type="PANTHER" id="PTHR47926">
    <property type="entry name" value="PENTATRICOPEPTIDE REPEAT-CONTAINING PROTEIN"/>
    <property type="match status" value="1"/>
</dbReference>
<dbReference type="InterPro" id="IPR046960">
    <property type="entry name" value="PPR_At4g14850-like_plant"/>
</dbReference>
<accession>A0A396IUB2</accession>
<dbReference type="GO" id="GO:0003723">
    <property type="term" value="F:RNA binding"/>
    <property type="evidence" value="ECO:0007669"/>
    <property type="project" value="InterPro"/>
</dbReference>
<evidence type="ECO:0000313" key="3">
    <source>
        <dbReference type="EMBL" id="RHN67565.1"/>
    </source>
</evidence>
<evidence type="ECO:0000256" key="2">
    <source>
        <dbReference type="SAM" id="Phobius"/>
    </source>
</evidence>
<dbReference type="InterPro" id="IPR002885">
    <property type="entry name" value="PPR_rpt"/>
</dbReference>
<dbReference type="InterPro" id="IPR011990">
    <property type="entry name" value="TPR-like_helical_dom_sf"/>
</dbReference>
<dbReference type="Gramene" id="rna15763">
    <property type="protein sequence ID" value="RHN67565.1"/>
    <property type="gene ID" value="gene15763"/>
</dbReference>
<reference evidence="3" key="1">
    <citation type="journal article" date="2018" name="Nat. Plants">
        <title>Whole-genome landscape of Medicago truncatula symbiotic genes.</title>
        <authorList>
            <person name="Pecrix Y."/>
            <person name="Gamas P."/>
            <person name="Carrere S."/>
        </authorList>
    </citation>
    <scope>NUCLEOTIDE SEQUENCE</scope>
    <source>
        <tissue evidence="3">Leaves</tissue>
    </source>
</reference>
<feature type="transmembrane region" description="Helical" evidence="2">
    <location>
        <begin position="76"/>
        <end position="97"/>
    </location>
</feature>
<dbReference type="PANTHER" id="PTHR47926:SF347">
    <property type="entry name" value="PENTATRICOPEPTIDE REPEAT-CONTAINING PROTEIN"/>
    <property type="match status" value="1"/>
</dbReference>
<dbReference type="EMBL" id="PSQE01000003">
    <property type="protein sequence ID" value="RHN67565.1"/>
    <property type="molecule type" value="Genomic_DNA"/>
</dbReference>
<dbReference type="GO" id="GO:0009451">
    <property type="term" value="P:RNA modification"/>
    <property type="evidence" value="ECO:0007669"/>
    <property type="project" value="InterPro"/>
</dbReference>
<proteinExistence type="predicted"/>
<keyword evidence="2" id="KW-0812">Transmembrane</keyword>
<organism evidence="3">
    <name type="scientific">Medicago truncatula</name>
    <name type="common">Barrel medic</name>
    <name type="synonym">Medicago tribuloides</name>
    <dbReference type="NCBI Taxonomy" id="3880"/>
    <lineage>
        <taxon>Eukaryota</taxon>
        <taxon>Viridiplantae</taxon>
        <taxon>Streptophyta</taxon>
        <taxon>Embryophyta</taxon>
        <taxon>Tracheophyta</taxon>
        <taxon>Spermatophyta</taxon>
        <taxon>Magnoliopsida</taxon>
        <taxon>eudicotyledons</taxon>
        <taxon>Gunneridae</taxon>
        <taxon>Pentapetalae</taxon>
        <taxon>rosids</taxon>
        <taxon>fabids</taxon>
        <taxon>Fabales</taxon>
        <taxon>Fabaceae</taxon>
        <taxon>Papilionoideae</taxon>
        <taxon>50 kb inversion clade</taxon>
        <taxon>NPAAA clade</taxon>
        <taxon>Hologalegina</taxon>
        <taxon>IRL clade</taxon>
        <taxon>Trifolieae</taxon>
        <taxon>Medicago</taxon>
    </lineage>
</organism>
<name>A0A396IUB2_MEDTR</name>
<keyword evidence="2" id="KW-0472">Membrane</keyword>
<dbReference type="Gene3D" id="1.25.40.10">
    <property type="entry name" value="Tetratricopeptide repeat domain"/>
    <property type="match status" value="1"/>
</dbReference>
<gene>
    <name evidence="3" type="ORF">MtrunA17_Chr3g0104041</name>
</gene>
<evidence type="ECO:0000256" key="1">
    <source>
        <dbReference type="ARBA" id="ARBA00022737"/>
    </source>
</evidence>
<protein>
    <submittedName>
        <fullName evidence="3">Putative pentatricopeptide</fullName>
    </submittedName>
</protein>
<keyword evidence="2" id="KW-1133">Transmembrane helix</keyword>